<comment type="caution">
    <text evidence="1">The sequence shown here is derived from an EMBL/GenBank/DDBJ whole genome shotgun (WGS) entry which is preliminary data.</text>
</comment>
<evidence type="ECO:0000313" key="1">
    <source>
        <dbReference type="EMBL" id="KAK9540227.1"/>
    </source>
</evidence>
<gene>
    <name evidence="1" type="ORF">VZT92_002693</name>
</gene>
<sequence length="120" mass="13634">MAAAITQRCPSLTCRNYWPALEERIITNLTAQISANHATITRHDQTIQAIETSINDFRGRITTLENMVGSFMKQNELLKFKVDDLKNRSRRCNIRITGIPERAEGTCTTSFIESFIGDQL</sequence>
<organism evidence="1 2">
    <name type="scientific">Zoarces viviparus</name>
    <name type="common">Viviparous eelpout</name>
    <name type="synonym">Blennius viviparus</name>
    <dbReference type="NCBI Taxonomy" id="48416"/>
    <lineage>
        <taxon>Eukaryota</taxon>
        <taxon>Metazoa</taxon>
        <taxon>Chordata</taxon>
        <taxon>Craniata</taxon>
        <taxon>Vertebrata</taxon>
        <taxon>Euteleostomi</taxon>
        <taxon>Actinopterygii</taxon>
        <taxon>Neopterygii</taxon>
        <taxon>Teleostei</taxon>
        <taxon>Neoteleostei</taxon>
        <taxon>Acanthomorphata</taxon>
        <taxon>Eupercaria</taxon>
        <taxon>Perciformes</taxon>
        <taxon>Cottioidei</taxon>
        <taxon>Zoarcales</taxon>
        <taxon>Zoarcidae</taxon>
        <taxon>Zoarcinae</taxon>
        <taxon>Zoarces</taxon>
    </lineage>
</organism>
<accession>A0AAW1FZ14</accession>
<proteinExistence type="predicted"/>
<dbReference type="EMBL" id="JBCEZU010000013">
    <property type="protein sequence ID" value="KAK9540227.1"/>
    <property type="molecule type" value="Genomic_DNA"/>
</dbReference>
<protein>
    <submittedName>
        <fullName evidence="1">Uncharacterized protein</fullName>
    </submittedName>
</protein>
<keyword evidence="2" id="KW-1185">Reference proteome</keyword>
<dbReference type="Proteomes" id="UP001488805">
    <property type="component" value="Unassembled WGS sequence"/>
</dbReference>
<reference evidence="1 2" key="1">
    <citation type="journal article" date="2024" name="Genome Biol. Evol.">
        <title>Chromosome-level genome assembly of the viviparous eelpout Zoarces viviparus.</title>
        <authorList>
            <person name="Fuhrmann N."/>
            <person name="Brasseur M.V."/>
            <person name="Bakowski C.E."/>
            <person name="Podsiadlowski L."/>
            <person name="Prost S."/>
            <person name="Krehenwinkel H."/>
            <person name="Mayer C."/>
        </authorList>
    </citation>
    <scope>NUCLEOTIDE SEQUENCE [LARGE SCALE GENOMIC DNA]</scope>
    <source>
        <strain evidence="1">NO-MEL_2022_Ind0_liver</strain>
    </source>
</reference>
<evidence type="ECO:0000313" key="2">
    <source>
        <dbReference type="Proteomes" id="UP001488805"/>
    </source>
</evidence>
<dbReference type="AlphaFoldDB" id="A0AAW1FZ14"/>
<dbReference type="Gene3D" id="1.20.5.340">
    <property type="match status" value="1"/>
</dbReference>
<name>A0AAW1FZ14_ZOAVI</name>